<dbReference type="Proteomes" id="UP000193411">
    <property type="component" value="Unassembled WGS sequence"/>
</dbReference>
<keyword evidence="4" id="KW-1185">Reference proteome</keyword>
<feature type="compositionally biased region" description="Basic and acidic residues" evidence="1">
    <location>
        <begin position="281"/>
        <end position="295"/>
    </location>
</feature>
<dbReference type="AlphaFoldDB" id="A0A1Y2HT66"/>
<sequence length="301" mass="32789">MSTLPRPKTAAACIIGDEILSGKTTDTNSTFLAKSLFALGIDLRRIEVIPDDEPDMIATIQRMSAKYDYVFTTGGIGPTHDDITYPAFAKAFDDTLVLHEETLRLMASVSPHMVSRRALVQGETVDRATSTLVDGHVVSTTLARLRMAQLPSRSRVVFTPGLWVPLCIVNNNVHILPGVPRLFRAMLNHYLPALAKDAGVPFVRRSVGTMTPEGDLAEALTLIQNAYGAQGIKIGSYPTFGNPEKERKERVNVTVVGRDKALVEKVAEEVAKAVGGWVHQVEEDGKSDQEAEGIVKRQSAL</sequence>
<dbReference type="OrthoDB" id="448496at2759"/>
<dbReference type="PANTHER" id="PTHR47675:SF1">
    <property type="entry name" value="MOLYBDOPTERIN BINDING DOMAIN PROTEIN (AFU_ORTHOLOGUE AFUA_5G11210)"/>
    <property type="match status" value="1"/>
</dbReference>
<evidence type="ECO:0000313" key="3">
    <source>
        <dbReference type="EMBL" id="ORZ37790.1"/>
    </source>
</evidence>
<dbReference type="SUPFAM" id="SSF53218">
    <property type="entry name" value="Molybdenum cofactor biosynthesis proteins"/>
    <property type="match status" value="1"/>
</dbReference>
<dbReference type="EMBL" id="MCFL01000011">
    <property type="protein sequence ID" value="ORZ37790.1"/>
    <property type="molecule type" value="Genomic_DNA"/>
</dbReference>
<evidence type="ECO:0000256" key="1">
    <source>
        <dbReference type="SAM" id="MobiDB-lite"/>
    </source>
</evidence>
<dbReference type="CDD" id="cd00885">
    <property type="entry name" value="cinA"/>
    <property type="match status" value="1"/>
</dbReference>
<feature type="domain" description="MoaB/Mog" evidence="2">
    <location>
        <begin position="11"/>
        <end position="197"/>
    </location>
</feature>
<gene>
    <name evidence="3" type="ORF">BCR44DRAFT_51395</name>
</gene>
<organism evidence="3 4">
    <name type="scientific">Catenaria anguillulae PL171</name>
    <dbReference type="NCBI Taxonomy" id="765915"/>
    <lineage>
        <taxon>Eukaryota</taxon>
        <taxon>Fungi</taxon>
        <taxon>Fungi incertae sedis</taxon>
        <taxon>Blastocladiomycota</taxon>
        <taxon>Blastocladiomycetes</taxon>
        <taxon>Blastocladiales</taxon>
        <taxon>Catenariaceae</taxon>
        <taxon>Catenaria</taxon>
    </lineage>
</organism>
<dbReference type="Pfam" id="PF00994">
    <property type="entry name" value="MoCF_biosynth"/>
    <property type="match status" value="1"/>
</dbReference>
<protein>
    <submittedName>
        <fullName evidence="3">MoaB/Mog domain-containing protein</fullName>
    </submittedName>
</protein>
<accession>A0A1Y2HT66</accession>
<evidence type="ECO:0000313" key="4">
    <source>
        <dbReference type="Proteomes" id="UP000193411"/>
    </source>
</evidence>
<dbReference type="InterPro" id="IPR036425">
    <property type="entry name" value="MoaB/Mog-like_dom_sf"/>
</dbReference>
<dbReference type="GO" id="GO:0047884">
    <property type="term" value="F:FAD diphosphatase activity"/>
    <property type="evidence" value="ECO:0007669"/>
    <property type="project" value="TreeGrafter"/>
</dbReference>
<dbReference type="SMART" id="SM00852">
    <property type="entry name" value="MoCF_biosynth"/>
    <property type="match status" value="1"/>
</dbReference>
<proteinExistence type="predicted"/>
<reference evidence="3 4" key="1">
    <citation type="submission" date="2016-07" db="EMBL/GenBank/DDBJ databases">
        <title>Pervasive Adenine N6-methylation of Active Genes in Fungi.</title>
        <authorList>
            <consortium name="DOE Joint Genome Institute"/>
            <person name="Mondo S.J."/>
            <person name="Dannebaum R.O."/>
            <person name="Kuo R.C."/>
            <person name="Labutti K."/>
            <person name="Haridas S."/>
            <person name="Kuo A."/>
            <person name="Salamov A."/>
            <person name="Ahrendt S.R."/>
            <person name="Lipzen A."/>
            <person name="Sullivan W."/>
            <person name="Andreopoulos W.B."/>
            <person name="Clum A."/>
            <person name="Lindquist E."/>
            <person name="Daum C."/>
            <person name="Ramamoorthy G.K."/>
            <person name="Gryganskyi A."/>
            <person name="Culley D."/>
            <person name="Magnuson J.K."/>
            <person name="James T.Y."/>
            <person name="O'Malley M.A."/>
            <person name="Stajich J.E."/>
            <person name="Spatafora J.W."/>
            <person name="Visel A."/>
            <person name="Grigoriev I.V."/>
        </authorList>
    </citation>
    <scope>NUCLEOTIDE SEQUENCE [LARGE SCALE GENOMIC DNA]</scope>
    <source>
        <strain evidence="3 4">PL171</strain>
    </source>
</reference>
<dbReference type="InterPro" id="IPR056596">
    <property type="entry name" value="FLAD1_M"/>
</dbReference>
<dbReference type="Pfam" id="PF24102">
    <property type="entry name" value="FLAD1_M"/>
    <property type="match status" value="1"/>
</dbReference>
<comment type="caution">
    <text evidence="3">The sequence shown here is derived from an EMBL/GenBank/DDBJ whole genome shotgun (WGS) entry which is preliminary data.</text>
</comment>
<evidence type="ECO:0000259" key="2">
    <source>
        <dbReference type="SMART" id="SM00852"/>
    </source>
</evidence>
<dbReference type="STRING" id="765915.A0A1Y2HT66"/>
<dbReference type="InterPro" id="IPR001453">
    <property type="entry name" value="MoaB/Mog_dom"/>
</dbReference>
<dbReference type="PANTHER" id="PTHR47675">
    <property type="entry name" value="MOLYBDOPTERIN BINDING DOMAIN PROTEIN (AFU_ORTHOLOGUE AFUA_5G11210)"/>
    <property type="match status" value="1"/>
</dbReference>
<dbReference type="Gene3D" id="3.40.980.10">
    <property type="entry name" value="MoaB/Mog-like domain"/>
    <property type="match status" value="1"/>
</dbReference>
<name>A0A1Y2HT66_9FUNG</name>
<feature type="region of interest" description="Disordered" evidence="1">
    <location>
        <begin position="281"/>
        <end position="301"/>
    </location>
</feature>
<dbReference type="GO" id="GO:0042726">
    <property type="term" value="P:flavin-containing compound metabolic process"/>
    <property type="evidence" value="ECO:0007669"/>
    <property type="project" value="TreeGrafter"/>
</dbReference>